<dbReference type="InterPro" id="IPR001697">
    <property type="entry name" value="Pyr_Knase"/>
</dbReference>
<dbReference type="OrthoDB" id="9812123at2"/>
<comment type="pathway">
    <text evidence="2 14">Carbohydrate degradation; glycolysis; pyruvate from D-glyceraldehyde 3-phosphate: step 5/5.</text>
</comment>
<dbReference type="PROSITE" id="PS00110">
    <property type="entry name" value="PYRUVATE_KINASE"/>
    <property type="match status" value="1"/>
</dbReference>
<reference evidence="17 18" key="1">
    <citation type="submission" date="2019-04" db="EMBL/GenBank/DDBJ databases">
        <title>Saccharibacteria TM7 genomes.</title>
        <authorList>
            <person name="Bor B."/>
            <person name="He X."/>
            <person name="Chen T."/>
            <person name="Dewhirst F.E."/>
        </authorList>
    </citation>
    <scope>NUCLEOTIDE SEQUENCE [LARGE SCALE GENOMIC DNA]</scope>
    <source>
        <strain evidence="17 18">BB001</strain>
    </source>
</reference>
<dbReference type="InterPro" id="IPR036918">
    <property type="entry name" value="Pyrv_Knase_C_sf"/>
</dbReference>
<dbReference type="Pfam" id="PF02887">
    <property type="entry name" value="PK_C"/>
    <property type="match status" value="1"/>
</dbReference>
<dbReference type="Gene3D" id="2.40.33.10">
    <property type="entry name" value="PK beta-barrel domain-like"/>
    <property type="match status" value="1"/>
</dbReference>
<evidence type="ECO:0000256" key="4">
    <source>
        <dbReference type="ARBA" id="ARBA00012142"/>
    </source>
</evidence>
<dbReference type="PRINTS" id="PR01050">
    <property type="entry name" value="PYRUVTKNASE"/>
</dbReference>
<dbReference type="EC" id="2.7.1.40" evidence="4 13"/>
<keyword evidence="6" id="KW-0479">Metal-binding</keyword>
<dbReference type="Proteomes" id="UP000310639">
    <property type="component" value="Chromosome"/>
</dbReference>
<evidence type="ECO:0000256" key="11">
    <source>
        <dbReference type="ARBA" id="ARBA00023152"/>
    </source>
</evidence>
<proteinExistence type="inferred from homology"/>
<dbReference type="InterPro" id="IPR018209">
    <property type="entry name" value="Pyrv_Knase_AS"/>
</dbReference>
<dbReference type="InterPro" id="IPR015813">
    <property type="entry name" value="Pyrv/PenolPyrv_kinase-like_dom"/>
</dbReference>
<dbReference type="GO" id="GO:0005524">
    <property type="term" value="F:ATP binding"/>
    <property type="evidence" value="ECO:0007669"/>
    <property type="project" value="UniProtKB-KW"/>
</dbReference>
<dbReference type="InterPro" id="IPR011037">
    <property type="entry name" value="Pyrv_Knase-like_insert_dom_sf"/>
</dbReference>
<dbReference type="KEGG" id="nft:FBF37_03030"/>
<dbReference type="Gene3D" id="3.20.20.60">
    <property type="entry name" value="Phosphoenolpyruvate-binding domains"/>
    <property type="match status" value="1"/>
</dbReference>
<dbReference type="PANTHER" id="PTHR11817">
    <property type="entry name" value="PYRUVATE KINASE"/>
    <property type="match status" value="1"/>
</dbReference>
<dbReference type="InterPro" id="IPR040442">
    <property type="entry name" value="Pyrv_kinase-like_dom_sf"/>
</dbReference>
<dbReference type="SUPFAM" id="SSF50800">
    <property type="entry name" value="PK beta-barrel domain-like"/>
    <property type="match status" value="1"/>
</dbReference>
<keyword evidence="8 14" id="KW-0418">Kinase</keyword>
<evidence type="ECO:0000256" key="5">
    <source>
        <dbReference type="ARBA" id="ARBA00022679"/>
    </source>
</evidence>
<dbReference type="GO" id="GO:0000287">
    <property type="term" value="F:magnesium ion binding"/>
    <property type="evidence" value="ECO:0007669"/>
    <property type="project" value="UniProtKB-UniRule"/>
</dbReference>
<evidence type="ECO:0000256" key="9">
    <source>
        <dbReference type="ARBA" id="ARBA00022840"/>
    </source>
</evidence>
<dbReference type="RefSeq" id="WP_138079368.1">
    <property type="nucleotide sequence ID" value="NZ_CP040004.1"/>
</dbReference>
<dbReference type="GO" id="GO:0004743">
    <property type="term" value="F:pyruvate kinase activity"/>
    <property type="evidence" value="ECO:0007669"/>
    <property type="project" value="UniProtKB-UniRule"/>
</dbReference>
<feature type="domain" description="Pyruvate kinase barrel" evidence="15">
    <location>
        <begin position="7"/>
        <end position="330"/>
    </location>
</feature>
<dbReference type="GO" id="GO:0016301">
    <property type="term" value="F:kinase activity"/>
    <property type="evidence" value="ECO:0007669"/>
    <property type="project" value="UniProtKB-KW"/>
</dbReference>
<dbReference type="UniPathway" id="UPA00109">
    <property type="reaction ID" value="UER00188"/>
</dbReference>
<evidence type="ECO:0000256" key="2">
    <source>
        <dbReference type="ARBA" id="ARBA00004997"/>
    </source>
</evidence>
<dbReference type="InterPro" id="IPR015793">
    <property type="entry name" value="Pyrv_Knase_brl"/>
</dbReference>
<dbReference type="NCBIfam" id="TIGR01064">
    <property type="entry name" value="pyruv_kin"/>
    <property type="match status" value="1"/>
</dbReference>
<evidence type="ECO:0000256" key="12">
    <source>
        <dbReference type="ARBA" id="ARBA00023317"/>
    </source>
</evidence>
<comment type="similarity">
    <text evidence="3 14">Belongs to the pyruvate kinase family.</text>
</comment>
<feature type="domain" description="Pyruvate kinase C-terminal" evidence="16">
    <location>
        <begin position="362"/>
        <end position="470"/>
    </location>
</feature>
<dbReference type="GO" id="GO:0030955">
    <property type="term" value="F:potassium ion binding"/>
    <property type="evidence" value="ECO:0007669"/>
    <property type="project" value="UniProtKB-UniRule"/>
</dbReference>
<evidence type="ECO:0000256" key="7">
    <source>
        <dbReference type="ARBA" id="ARBA00022741"/>
    </source>
</evidence>
<evidence type="ECO:0000259" key="15">
    <source>
        <dbReference type="Pfam" id="PF00224"/>
    </source>
</evidence>
<keyword evidence="11 14" id="KW-0324">Glycolysis</keyword>
<keyword evidence="12 17" id="KW-0670">Pyruvate</keyword>
<accession>A0A4P9A3L3</accession>
<dbReference type="NCBIfam" id="NF004491">
    <property type="entry name" value="PRK05826.1"/>
    <property type="match status" value="1"/>
</dbReference>
<comment type="catalytic activity">
    <reaction evidence="14">
        <text>pyruvate + ATP = phosphoenolpyruvate + ADP + H(+)</text>
        <dbReference type="Rhea" id="RHEA:18157"/>
        <dbReference type="ChEBI" id="CHEBI:15361"/>
        <dbReference type="ChEBI" id="CHEBI:15378"/>
        <dbReference type="ChEBI" id="CHEBI:30616"/>
        <dbReference type="ChEBI" id="CHEBI:58702"/>
        <dbReference type="ChEBI" id="CHEBI:456216"/>
        <dbReference type="EC" id="2.7.1.40"/>
    </reaction>
</comment>
<evidence type="ECO:0000256" key="14">
    <source>
        <dbReference type="RuleBase" id="RU000504"/>
    </source>
</evidence>
<evidence type="ECO:0000313" key="18">
    <source>
        <dbReference type="Proteomes" id="UP000310639"/>
    </source>
</evidence>
<keyword evidence="7" id="KW-0547">Nucleotide-binding</keyword>
<keyword evidence="5 14" id="KW-0808">Transferase</keyword>
<evidence type="ECO:0000256" key="8">
    <source>
        <dbReference type="ARBA" id="ARBA00022777"/>
    </source>
</evidence>
<dbReference type="InterPro" id="IPR015806">
    <property type="entry name" value="Pyrv_Knase_insert_dom_sf"/>
</dbReference>
<gene>
    <name evidence="17" type="primary">pyk</name>
    <name evidence="17" type="ORF">FBF37_03030</name>
</gene>
<dbReference type="SUPFAM" id="SSF52935">
    <property type="entry name" value="PK C-terminal domain-like"/>
    <property type="match status" value="1"/>
</dbReference>
<sequence>MSKPIFKRTKILATIGPATMSQEKVSELMAAGANGFRLNFSHGSYEERTQQIEWIRTASREQDKPVAILQDLQGPKIRLGILKDNMLEVKTGDMLVLDSEIAEHDGSFNLPVQYNLASKMKVGEPLYMFDGKIRSIVREIVSETAIKVEIQNDGFLMSRKGLNLPDTDFGGDILTQKDLEDIEWGASRDFDYVSLSFVQSASDIVDLRQRLLTFGSEAQIIAKIETKSAISPENLEKIVQLSDGVMVARGDLAVEAGAEIVPVVQRRVITLCRKHGKMVIVATQMMGSMVDNPEPSRAEVSDVANAVIQGADVVMLSDETANGKYPIEAVESMRKTILYTQEHSDVMPVAKSESRQKNDAVISYTAARLARDLNADAIVAETDTGATAVNIGAFRPNMPIISLTDNLKTAQKLALNYATRVYMRPPENCHGVDLARDLKNEGYFGDGVATLVLVNGHRPGAGKTDTIRVLTLE</sequence>
<evidence type="ECO:0000313" key="17">
    <source>
        <dbReference type="EMBL" id="QCT42424.1"/>
    </source>
</evidence>
<dbReference type="InterPro" id="IPR015795">
    <property type="entry name" value="Pyrv_Knase_C"/>
</dbReference>
<dbReference type="Gene3D" id="3.40.1380.20">
    <property type="entry name" value="Pyruvate kinase, C-terminal domain"/>
    <property type="match status" value="1"/>
</dbReference>
<keyword evidence="10 14" id="KW-0460">Magnesium</keyword>
<evidence type="ECO:0000256" key="3">
    <source>
        <dbReference type="ARBA" id="ARBA00008663"/>
    </source>
</evidence>
<evidence type="ECO:0000256" key="10">
    <source>
        <dbReference type="ARBA" id="ARBA00022842"/>
    </source>
</evidence>
<organism evidence="17 18">
    <name type="scientific">Candidatus Nanosynbacter featherlites</name>
    <dbReference type="NCBI Taxonomy" id="2572088"/>
    <lineage>
        <taxon>Bacteria</taxon>
        <taxon>Candidatus Saccharimonadota</taxon>
        <taxon>Candidatus Saccharimonadia</taxon>
        <taxon>Candidatus Nanosynbacterales</taxon>
        <taxon>Candidatus Nanosynbacteraceae</taxon>
        <taxon>Candidatus Nanosynbacter</taxon>
    </lineage>
</organism>
<dbReference type="EMBL" id="CP040004">
    <property type="protein sequence ID" value="QCT42424.1"/>
    <property type="molecule type" value="Genomic_DNA"/>
</dbReference>
<protein>
    <recommendedName>
        <fullName evidence="4 13">Pyruvate kinase</fullName>
        <ecNumber evidence="4 13">2.7.1.40</ecNumber>
    </recommendedName>
</protein>
<evidence type="ECO:0000256" key="1">
    <source>
        <dbReference type="ARBA" id="ARBA00001958"/>
    </source>
</evidence>
<keyword evidence="18" id="KW-1185">Reference proteome</keyword>
<comment type="cofactor">
    <cofactor evidence="1">
        <name>K(+)</name>
        <dbReference type="ChEBI" id="CHEBI:29103"/>
    </cofactor>
</comment>
<name>A0A4P9A3L3_9BACT</name>
<evidence type="ECO:0000259" key="16">
    <source>
        <dbReference type="Pfam" id="PF02887"/>
    </source>
</evidence>
<evidence type="ECO:0000256" key="6">
    <source>
        <dbReference type="ARBA" id="ARBA00022723"/>
    </source>
</evidence>
<keyword evidence="9" id="KW-0067">ATP-binding</keyword>
<evidence type="ECO:0000256" key="13">
    <source>
        <dbReference type="NCBIfam" id="TIGR01064"/>
    </source>
</evidence>
<dbReference type="SUPFAM" id="SSF51621">
    <property type="entry name" value="Phosphoenolpyruvate/pyruvate domain"/>
    <property type="match status" value="1"/>
</dbReference>
<dbReference type="AlphaFoldDB" id="A0A4P9A3L3"/>
<dbReference type="Pfam" id="PF00224">
    <property type="entry name" value="PK"/>
    <property type="match status" value="1"/>
</dbReference>